<dbReference type="Proteomes" id="UP001633002">
    <property type="component" value="Unassembled WGS sequence"/>
</dbReference>
<dbReference type="InterPro" id="IPR001128">
    <property type="entry name" value="Cyt_P450"/>
</dbReference>
<keyword evidence="4" id="KW-0560">Oxidoreductase</keyword>
<keyword evidence="5" id="KW-0472">Membrane</keyword>
<dbReference type="InterPro" id="IPR002401">
    <property type="entry name" value="Cyt_P450_E_grp-I"/>
</dbReference>
<comment type="cofactor">
    <cofactor evidence="3">
        <name>heme</name>
        <dbReference type="ChEBI" id="CHEBI:30413"/>
    </cofactor>
</comment>
<keyword evidence="2 3" id="KW-0408">Iron</keyword>
<keyword evidence="7" id="KW-1185">Reference proteome</keyword>
<proteinExistence type="inferred from homology"/>
<dbReference type="SUPFAM" id="SSF48264">
    <property type="entry name" value="Cytochrome P450"/>
    <property type="match status" value="1"/>
</dbReference>
<evidence type="ECO:0008006" key="8">
    <source>
        <dbReference type="Google" id="ProtNLM"/>
    </source>
</evidence>
<dbReference type="PRINTS" id="PR00385">
    <property type="entry name" value="P450"/>
</dbReference>
<dbReference type="PRINTS" id="PR00463">
    <property type="entry name" value="EP450I"/>
</dbReference>
<evidence type="ECO:0000256" key="4">
    <source>
        <dbReference type="RuleBase" id="RU000461"/>
    </source>
</evidence>
<evidence type="ECO:0000313" key="7">
    <source>
        <dbReference type="Proteomes" id="UP001633002"/>
    </source>
</evidence>
<evidence type="ECO:0000256" key="5">
    <source>
        <dbReference type="SAM" id="Phobius"/>
    </source>
</evidence>
<sequence>MAEGWGSAEWIELAVCIVVILGAHVLSRSLKLRKSLPLPPGKLAWFFWDDTKDFLRSLTVPTEVGKWIEERRARYGNLFKARVFFRLNVFALGPEANRFVLSNDTKFFGSSWPKSFRELCGNSCILIANGEQHRRLRVHVEQFLATDAVKRFLSTIEGCILRCLDSWQDGDVVHVYPEMHLLAFTVGYKFILGGSKDVDFDKLQEDYHVLNSNVLCFTINLPWTRYGKAMRARNAIHEVVYAEIRKRRAEWNSGVSPFGKDRLSSRNIQLARDLLDLFTFWEVSPESGKEWEFTEDEIAQNVIVMLLASHATTAKALTAAVKCLATRPDIVQELREECRSVAESKNSNEPITWVDTKKLQYARKVIYEAVRLHAPASQLNKQALSDLEFAGCRIPKDWVVVLVVRETHTKEENFPSPEVFNPDRFNEKIDLYSFIPFGRGARMCPGEKFATVLMQIFLYHLVQRFEFELVRPEEKFVMLLGRPNTDLPVKLKSIREMSE</sequence>
<comment type="caution">
    <text evidence="6">The sequence shown here is derived from an EMBL/GenBank/DDBJ whole genome shotgun (WGS) entry which is preliminary data.</text>
</comment>
<keyword evidence="1 3" id="KW-0479">Metal-binding</keyword>
<gene>
    <name evidence="6" type="ORF">R1sor_008730</name>
</gene>
<accession>A0ABD3HWE1</accession>
<evidence type="ECO:0000256" key="1">
    <source>
        <dbReference type="ARBA" id="ARBA00022723"/>
    </source>
</evidence>
<dbReference type="PANTHER" id="PTHR24286">
    <property type="entry name" value="CYTOCHROME P450 26"/>
    <property type="match status" value="1"/>
</dbReference>
<evidence type="ECO:0000313" key="6">
    <source>
        <dbReference type="EMBL" id="KAL3695079.1"/>
    </source>
</evidence>
<evidence type="ECO:0000256" key="2">
    <source>
        <dbReference type="ARBA" id="ARBA00023004"/>
    </source>
</evidence>
<reference evidence="6 7" key="1">
    <citation type="submission" date="2024-09" db="EMBL/GenBank/DDBJ databases">
        <title>Chromosome-scale assembly of Riccia sorocarpa.</title>
        <authorList>
            <person name="Paukszto L."/>
        </authorList>
    </citation>
    <scope>NUCLEOTIDE SEQUENCE [LARGE SCALE GENOMIC DNA]</scope>
    <source>
        <strain evidence="6">LP-2024</strain>
        <tissue evidence="6">Aerial parts of the thallus</tissue>
    </source>
</reference>
<dbReference type="Pfam" id="PF00067">
    <property type="entry name" value="p450"/>
    <property type="match status" value="1"/>
</dbReference>
<keyword evidence="4" id="KW-0503">Monooxygenase</keyword>
<evidence type="ECO:0000256" key="3">
    <source>
        <dbReference type="PIRSR" id="PIRSR602401-1"/>
    </source>
</evidence>
<dbReference type="GO" id="GO:0046872">
    <property type="term" value="F:metal ion binding"/>
    <property type="evidence" value="ECO:0007669"/>
    <property type="project" value="UniProtKB-KW"/>
</dbReference>
<dbReference type="Gene3D" id="1.10.630.10">
    <property type="entry name" value="Cytochrome P450"/>
    <property type="match status" value="1"/>
</dbReference>
<comment type="similarity">
    <text evidence="4">Belongs to the cytochrome P450 family.</text>
</comment>
<keyword evidence="5" id="KW-0812">Transmembrane</keyword>
<organism evidence="6 7">
    <name type="scientific">Riccia sorocarpa</name>
    <dbReference type="NCBI Taxonomy" id="122646"/>
    <lineage>
        <taxon>Eukaryota</taxon>
        <taxon>Viridiplantae</taxon>
        <taxon>Streptophyta</taxon>
        <taxon>Embryophyta</taxon>
        <taxon>Marchantiophyta</taxon>
        <taxon>Marchantiopsida</taxon>
        <taxon>Marchantiidae</taxon>
        <taxon>Marchantiales</taxon>
        <taxon>Ricciaceae</taxon>
        <taxon>Riccia</taxon>
    </lineage>
</organism>
<dbReference type="PANTHER" id="PTHR24286:SF376">
    <property type="entry name" value="ABSCISIC ACID 8'-HYDROXYLASE 4"/>
    <property type="match status" value="1"/>
</dbReference>
<dbReference type="InterPro" id="IPR036396">
    <property type="entry name" value="Cyt_P450_sf"/>
</dbReference>
<protein>
    <recommendedName>
        <fullName evidence="8">Cytochrome P450</fullName>
    </recommendedName>
</protein>
<dbReference type="AlphaFoldDB" id="A0ABD3HWE1"/>
<feature type="binding site" description="axial binding residue" evidence="3">
    <location>
        <position position="444"/>
    </location>
    <ligand>
        <name>heme</name>
        <dbReference type="ChEBI" id="CHEBI:30413"/>
    </ligand>
    <ligandPart>
        <name>Fe</name>
        <dbReference type="ChEBI" id="CHEBI:18248"/>
    </ligandPart>
</feature>
<dbReference type="GO" id="GO:0004497">
    <property type="term" value="F:monooxygenase activity"/>
    <property type="evidence" value="ECO:0007669"/>
    <property type="project" value="UniProtKB-KW"/>
</dbReference>
<feature type="transmembrane region" description="Helical" evidence="5">
    <location>
        <begin position="6"/>
        <end position="26"/>
    </location>
</feature>
<dbReference type="EMBL" id="JBJQOH010000003">
    <property type="protein sequence ID" value="KAL3695079.1"/>
    <property type="molecule type" value="Genomic_DNA"/>
</dbReference>
<dbReference type="InterPro" id="IPR017972">
    <property type="entry name" value="Cyt_P450_CS"/>
</dbReference>
<keyword evidence="5" id="KW-1133">Transmembrane helix</keyword>
<name>A0ABD3HWE1_9MARC</name>
<dbReference type="PROSITE" id="PS00086">
    <property type="entry name" value="CYTOCHROME_P450"/>
    <property type="match status" value="1"/>
</dbReference>
<keyword evidence="3 4" id="KW-0349">Heme</keyword>